<evidence type="ECO:0000313" key="1">
    <source>
        <dbReference type="EMBL" id="KAL3516832.1"/>
    </source>
</evidence>
<evidence type="ECO:0000313" key="2">
    <source>
        <dbReference type="Proteomes" id="UP001630127"/>
    </source>
</evidence>
<keyword evidence="2" id="KW-1185">Reference proteome</keyword>
<evidence type="ECO:0008006" key="3">
    <source>
        <dbReference type="Google" id="ProtNLM"/>
    </source>
</evidence>
<proteinExistence type="predicted"/>
<organism evidence="1 2">
    <name type="scientific">Cinchona calisaya</name>
    <dbReference type="NCBI Taxonomy" id="153742"/>
    <lineage>
        <taxon>Eukaryota</taxon>
        <taxon>Viridiplantae</taxon>
        <taxon>Streptophyta</taxon>
        <taxon>Embryophyta</taxon>
        <taxon>Tracheophyta</taxon>
        <taxon>Spermatophyta</taxon>
        <taxon>Magnoliopsida</taxon>
        <taxon>eudicotyledons</taxon>
        <taxon>Gunneridae</taxon>
        <taxon>Pentapetalae</taxon>
        <taxon>asterids</taxon>
        <taxon>lamiids</taxon>
        <taxon>Gentianales</taxon>
        <taxon>Rubiaceae</taxon>
        <taxon>Cinchonoideae</taxon>
        <taxon>Cinchoneae</taxon>
        <taxon>Cinchona</taxon>
    </lineage>
</organism>
<protein>
    <recommendedName>
        <fullName evidence="3">Pentatricopeptide repeat-containing protein</fullName>
    </recommendedName>
</protein>
<dbReference type="EMBL" id="JBJUIK010000010">
    <property type="protein sequence ID" value="KAL3516832.1"/>
    <property type="molecule type" value="Genomic_DNA"/>
</dbReference>
<dbReference type="Proteomes" id="UP001630127">
    <property type="component" value="Unassembled WGS sequence"/>
</dbReference>
<accession>A0ABD2ZEM9</accession>
<name>A0ABD2ZEM9_9GENT</name>
<dbReference type="AlphaFoldDB" id="A0ABD2ZEM9"/>
<gene>
    <name evidence="1" type="ORF">ACH5RR_023734</name>
</gene>
<reference evidence="1 2" key="1">
    <citation type="submission" date="2024-11" db="EMBL/GenBank/DDBJ databases">
        <title>A near-complete genome assembly of Cinchona calisaya.</title>
        <authorList>
            <person name="Lian D.C."/>
            <person name="Zhao X.W."/>
            <person name="Wei L."/>
        </authorList>
    </citation>
    <scope>NUCLEOTIDE SEQUENCE [LARGE SCALE GENOMIC DNA]</scope>
    <source>
        <tissue evidence="1">Nenye</tissue>
    </source>
</reference>
<comment type="caution">
    <text evidence="1">The sequence shown here is derived from an EMBL/GenBank/DDBJ whole genome shotgun (WGS) entry which is preliminary data.</text>
</comment>
<sequence length="133" mass="15293">MLWGILSGFHKGEKFEDVENVLAAMKEHGLSDQLVPIVLQFSGCVSYGSQKRHCLTRCLRNEALAKDIQVWSFESLIFVRETSKRRRICTRVRGRVGLNRKANVRKVRQLITCCRYSENNEIANAVDILKIVK</sequence>